<evidence type="ECO:0000256" key="4">
    <source>
        <dbReference type="ARBA" id="ARBA00022538"/>
    </source>
</evidence>
<dbReference type="Pfam" id="PF22776">
    <property type="entry name" value="K_trans_C"/>
    <property type="match status" value="1"/>
</dbReference>
<dbReference type="InterPro" id="IPR003855">
    <property type="entry name" value="K+_transporter"/>
</dbReference>
<keyword evidence="8 10" id="KW-0406">Ion transport</keyword>
<keyword evidence="14" id="KW-1185">Reference proteome</keyword>
<comment type="similarity">
    <text evidence="2 10">Belongs to the HAK/KUP transporter (TC 2.A.72.3) family.</text>
</comment>
<evidence type="ECO:0000256" key="9">
    <source>
        <dbReference type="ARBA" id="ARBA00023136"/>
    </source>
</evidence>
<proteinExistence type="inferred from homology"/>
<organism evidence="14 15">
    <name type="scientific">Dioscorea cayennensis subsp. rotundata</name>
    <name type="common">White Guinea yam</name>
    <name type="synonym">Dioscorea rotundata</name>
    <dbReference type="NCBI Taxonomy" id="55577"/>
    <lineage>
        <taxon>Eukaryota</taxon>
        <taxon>Viridiplantae</taxon>
        <taxon>Streptophyta</taxon>
        <taxon>Embryophyta</taxon>
        <taxon>Tracheophyta</taxon>
        <taxon>Spermatophyta</taxon>
        <taxon>Magnoliopsida</taxon>
        <taxon>Liliopsida</taxon>
        <taxon>Dioscoreales</taxon>
        <taxon>Dioscoreaceae</taxon>
        <taxon>Dioscorea</taxon>
    </lineage>
</organism>
<feature type="transmembrane region" description="Helical" evidence="10">
    <location>
        <begin position="480"/>
        <end position="498"/>
    </location>
</feature>
<evidence type="ECO:0000313" key="15">
    <source>
        <dbReference type="RefSeq" id="XP_039118764.1"/>
    </source>
</evidence>
<feature type="transmembrane region" description="Helical" evidence="10">
    <location>
        <begin position="95"/>
        <end position="116"/>
    </location>
</feature>
<keyword evidence="4 10" id="KW-0633">Potassium transport</keyword>
<keyword evidence="5 10" id="KW-0812">Transmembrane</keyword>
<feature type="domain" description="K+ potassium transporter integral membrane" evidence="12">
    <location>
        <begin position="62"/>
        <end position="547"/>
    </location>
</feature>
<dbReference type="Proteomes" id="UP001515500">
    <property type="component" value="Chromosome 3"/>
</dbReference>
<evidence type="ECO:0000256" key="8">
    <source>
        <dbReference type="ARBA" id="ARBA00023065"/>
    </source>
</evidence>
<comment type="function">
    <text evidence="10">Potassium transporter.</text>
</comment>
<evidence type="ECO:0000256" key="2">
    <source>
        <dbReference type="ARBA" id="ARBA00008440"/>
    </source>
</evidence>
<evidence type="ECO:0000259" key="12">
    <source>
        <dbReference type="Pfam" id="PF02705"/>
    </source>
</evidence>
<evidence type="ECO:0000313" key="14">
    <source>
        <dbReference type="Proteomes" id="UP001515500"/>
    </source>
</evidence>
<gene>
    <name evidence="15" type="primary">LOC120254802</name>
</gene>
<dbReference type="InterPro" id="IPR053951">
    <property type="entry name" value="K_trans_N"/>
</dbReference>
<protein>
    <recommendedName>
        <fullName evidence="10">Potassium transporter</fullName>
    </recommendedName>
</protein>
<dbReference type="NCBIfam" id="TIGR00794">
    <property type="entry name" value="kup"/>
    <property type="match status" value="1"/>
</dbReference>
<keyword evidence="9 10" id="KW-0472">Membrane</keyword>
<dbReference type="RefSeq" id="XP_039118764.1">
    <property type="nucleotide sequence ID" value="XM_039262830.1"/>
</dbReference>
<accession>A0AB40AVD6</accession>
<keyword evidence="6 10" id="KW-0630">Potassium</keyword>
<keyword evidence="7 10" id="KW-1133">Transmembrane helix</keyword>
<evidence type="ECO:0000256" key="10">
    <source>
        <dbReference type="RuleBase" id="RU321113"/>
    </source>
</evidence>
<name>A0AB40AVD6_DIOCR</name>
<comment type="subcellular location">
    <subcellularLocation>
        <location evidence="1 10">Membrane</location>
        <topology evidence="1 10">Multi-pass membrane protein</topology>
    </subcellularLocation>
</comment>
<evidence type="ECO:0000256" key="6">
    <source>
        <dbReference type="ARBA" id="ARBA00022958"/>
    </source>
</evidence>
<reference evidence="15" key="1">
    <citation type="submission" date="2025-08" db="UniProtKB">
        <authorList>
            <consortium name="RefSeq"/>
        </authorList>
    </citation>
    <scope>IDENTIFICATION</scope>
</reference>
<dbReference type="Pfam" id="PF02705">
    <property type="entry name" value="K_trans"/>
    <property type="match status" value="1"/>
</dbReference>
<feature type="transmembrane region" description="Helical" evidence="10">
    <location>
        <begin position="371"/>
        <end position="391"/>
    </location>
</feature>
<feature type="transmembrane region" description="Helical" evidence="10">
    <location>
        <begin position="257"/>
        <end position="277"/>
    </location>
</feature>
<feature type="transmembrane region" description="Helical" evidence="10">
    <location>
        <begin position="331"/>
        <end position="351"/>
    </location>
</feature>
<feature type="transmembrane region" description="Helical" evidence="10">
    <location>
        <begin position="428"/>
        <end position="446"/>
    </location>
</feature>
<sequence length="727" mass="81251">MENKEDAGNSSKMEEEKSFKDLELGEDVPNDPLQSRSSSFANDYKIPHRTPVDLTTAQTLLLAYQSLGVVYGDIGTSPLYTFPSITLSNPQELDLLGVLSLIYWTLTVMALLKYVLIVLRADDHGEGGTFALYSLLRQHIHFKNKSMVPMTKLETDVDLLYHSNSNRRKSKTHKFLEGSKTAQSVLTIIVLIGTCMVMGDGALTPAISVLSAVQGIQSRSSKITQDHVVLISVVILLLLFLFERFGTSKVGFSFSPIMLLWFVSIAGIGLFNIIKYYPPVLKAISPHYIYYFFKRNRRKGWETLGSAVLCITGAEAMFADLGHFSKSSIQIAFSTVVYPALILGYGGEAAYLIKHKDKISTAFYSSVPEPIFWPMFIIATLAAVIASQSLISASFSIIRQSMALGCFPRVTMRHTSGKYEGQVYSPEINYTIMILCIIITAGFKGGPEIGNAYGVAVIWVMLITTVLMVVVMLVIWDTNVFLVGIFLAVFLIFEGSYMTSLLNKIPQGGWVPFAIALLFLAITLSWTYGRGKKNAYEAEKKMSWREFKELMTTDSEIPRVPGVCFFCTDLMNGIPPIVRHYVQHVGALRQVTVFVTVRTLPVKSVLPEERFVMAKLQAQGVYRCLVQYGYMDEPNMEGDEFLGSVITGLIKKVESREEVVALETAMTRGAIFVFGRVILKMRKESKWFKRLVIDTLYRFLQKNSRSTVATLKIPPGKVLQIGMVYEI</sequence>
<evidence type="ECO:0000256" key="5">
    <source>
        <dbReference type="ARBA" id="ARBA00022692"/>
    </source>
</evidence>
<feature type="transmembrane region" description="Helical" evidence="10">
    <location>
        <begin position="510"/>
        <end position="528"/>
    </location>
</feature>
<feature type="transmembrane region" description="Helical" evidence="10">
    <location>
        <begin position="227"/>
        <end position="245"/>
    </location>
</feature>
<evidence type="ECO:0000256" key="3">
    <source>
        <dbReference type="ARBA" id="ARBA00022448"/>
    </source>
</evidence>
<keyword evidence="3" id="KW-0813">Transport</keyword>
<evidence type="ECO:0000256" key="1">
    <source>
        <dbReference type="ARBA" id="ARBA00004141"/>
    </source>
</evidence>
<evidence type="ECO:0000256" key="7">
    <source>
        <dbReference type="ARBA" id="ARBA00022989"/>
    </source>
</evidence>
<feature type="compositionally biased region" description="Basic and acidic residues" evidence="11">
    <location>
        <begin position="1"/>
        <end position="23"/>
    </location>
</feature>
<feature type="transmembrane region" description="Helical" evidence="10">
    <location>
        <begin position="452"/>
        <end position="475"/>
    </location>
</feature>
<dbReference type="GO" id="GO:0016020">
    <property type="term" value="C:membrane"/>
    <property type="evidence" value="ECO:0007669"/>
    <property type="project" value="UniProtKB-SubCell"/>
</dbReference>
<dbReference type="AlphaFoldDB" id="A0AB40AVD6"/>
<comment type="caution">
    <text evidence="10">Lacks conserved residue(s) required for the propagation of feature annotation.</text>
</comment>
<dbReference type="GO" id="GO:0015079">
    <property type="term" value="F:potassium ion transmembrane transporter activity"/>
    <property type="evidence" value="ECO:0007669"/>
    <property type="project" value="UniProtKB-UniRule"/>
</dbReference>
<dbReference type="GeneID" id="120254802"/>
<evidence type="ECO:0000256" key="11">
    <source>
        <dbReference type="SAM" id="MobiDB-lite"/>
    </source>
</evidence>
<feature type="region of interest" description="Disordered" evidence="11">
    <location>
        <begin position="1"/>
        <end position="40"/>
    </location>
</feature>
<dbReference type="InterPro" id="IPR053952">
    <property type="entry name" value="K_trans_C"/>
</dbReference>
<dbReference type="PANTHER" id="PTHR30540:SF106">
    <property type="entry name" value="POTASSIUM TRANSPORTER 26"/>
    <property type="match status" value="1"/>
</dbReference>
<feature type="domain" description="K+ potassium transporter C-terminal" evidence="13">
    <location>
        <begin position="561"/>
        <end position="727"/>
    </location>
</feature>
<evidence type="ECO:0000259" key="13">
    <source>
        <dbReference type="Pfam" id="PF22776"/>
    </source>
</evidence>
<feature type="transmembrane region" description="Helical" evidence="10">
    <location>
        <begin position="184"/>
        <end position="207"/>
    </location>
</feature>
<dbReference type="PANTHER" id="PTHR30540">
    <property type="entry name" value="OSMOTIC STRESS POTASSIUM TRANSPORTER"/>
    <property type="match status" value="1"/>
</dbReference>